<protein>
    <submittedName>
        <fullName evidence="3">Uncharacterized protein</fullName>
    </submittedName>
</protein>
<accession>A0A4Y8Q9B2</accession>
<dbReference type="EMBL" id="MYFO01000002">
    <property type="protein sequence ID" value="TFE91218.1"/>
    <property type="molecule type" value="Genomic_DNA"/>
</dbReference>
<dbReference type="Proteomes" id="UP000298246">
    <property type="component" value="Unassembled WGS sequence"/>
</dbReference>
<dbReference type="SUPFAM" id="SSF54637">
    <property type="entry name" value="Thioesterase/thiol ester dehydrase-isomerase"/>
    <property type="match status" value="1"/>
</dbReference>
<dbReference type="PIRSF" id="PIRSF003230">
    <property type="entry name" value="YbgC"/>
    <property type="match status" value="1"/>
</dbReference>
<dbReference type="PROSITE" id="PS01328">
    <property type="entry name" value="4HBCOA_THIOESTERASE"/>
    <property type="match status" value="1"/>
</dbReference>
<dbReference type="PANTHER" id="PTHR31793">
    <property type="entry name" value="4-HYDROXYBENZOYL-COA THIOESTERASE FAMILY MEMBER"/>
    <property type="match status" value="1"/>
</dbReference>
<dbReference type="NCBIfam" id="TIGR00051">
    <property type="entry name" value="YbgC/FadM family acyl-CoA thioesterase"/>
    <property type="match status" value="1"/>
</dbReference>
<sequence>MSSYRWFRQQVRVRYEETDQMGVVYHANYLIWFEIGRTELIRQIGYPYHRLEEQGMLLPVVEAELKYKRPARYDDVISIYTRIETLKGIRIGMAYEIRREEELAAPWEEGSEPRGELLVVGSTLHTFINKDWKFVNAEKEAPELWARLRDAAQL</sequence>
<dbReference type="InterPro" id="IPR050563">
    <property type="entry name" value="4-hydroxybenzoyl-CoA_TE"/>
</dbReference>
<dbReference type="Gene3D" id="3.10.129.10">
    <property type="entry name" value="Hotdog Thioesterase"/>
    <property type="match status" value="1"/>
</dbReference>
<comment type="caution">
    <text evidence="3">The sequence shown here is derived from an EMBL/GenBank/DDBJ whole genome shotgun (WGS) entry which is preliminary data.</text>
</comment>
<reference evidence="3 4" key="1">
    <citation type="submission" date="2017-03" db="EMBL/GenBank/DDBJ databases">
        <title>Isolation of Levoglucosan Utilizing Bacteria.</title>
        <authorList>
            <person name="Arya A.S."/>
        </authorList>
    </citation>
    <scope>NUCLEOTIDE SEQUENCE [LARGE SCALE GENOMIC DNA]</scope>
    <source>
        <strain evidence="3 4">MEC069</strain>
    </source>
</reference>
<comment type="similarity">
    <text evidence="1">Belongs to the 4-hydroxybenzoyl-CoA thioesterase family.</text>
</comment>
<evidence type="ECO:0000256" key="2">
    <source>
        <dbReference type="ARBA" id="ARBA00022801"/>
    </source>
</evidence>
<dbReference type="InterPro" id="IPR006684">
    <property type="entry name" value="YbgC/YbaW"/>
</dbReference>
<keyword evidence="4" id="KW-1185">Reference proteome</keyword>
<organism evidence="3 4">
    <name type="scientific">Paenibacillus athensensis</name>
    <dbReference type="NCBI Taxonomy" id="1967502"/>
    <lineage>
        <taxon>Bacteria</taxon>
        <taxon>Bacillati</taxon>
        <taxon>Bacillota</taxon>
        <taxon>Bacilli</taxon>
        <taxon>Bacillales</taxon>
        <taxon>Paenibacillaceae</taxon>
        <taxon>Paenibacillus</taxon>
    </lineage>
</organism>
<evidence type="ECO:0000256" key="1">
    <source>
        <dbReference type="ARBA" id="ARBA00005953"/>
    </source>
</evidence>
<dbReference type="GO" id="GO:0047617">
    <property type="term" value="F:fatty acyl-CoA hydrolase activity"/>
    <property type="evidence" value="ECO:0007669"/>
    <property type="project" value="TreeGrafter"/>
</dbReference>
<proteinExistence type="inferred from homology"/>
<name>A0A4Y8Q9B2_9BACL</name>
<dbReference type="RefSeq" id="WP_230632814.1">
    <property type="nucleotide sequence ID" value="NZ_MYFO02000004.1"/>
</dbReference>
<dbReference type="AlphaFoldDB" id="A0A4Y8Q9B2"/>
<dbReference type="PANTHER" id="PTHR31793:SF27">
    <property type="entry name" value="NOVEL THIOESTERASE SUPERFAMILY DOMAIN AND SAPOSIN A-TYPE DOMAIN CONTAINING PROTEIN (0610012H03RIK)"/>
    <property type="match status" value="1"/>
</dbReference>
<dbReference type="InterPro" id="IPR008272">
    <property type="entry name" value="HB-CoA_thioesterase_AS"/>
</dbReference>
<dbReference type="InterPro" id="IPR029069">
    <property type="entry name" value="HotDog_dom_sf"/>
</dbReference>
<gene>
    <name evidence="3" type="ORF">B5M42_01880</name>
</gene>
<dbReference type="CDD" id="cd00586">
    <property type="entry name" value="4HBT"/>
    <property type="match status" value="1"/>
</dbReference>
<evidence type="ECO:0000313" key="3">
    <source>
        <dbReference type="EMBL" id="TFE91218.1"/>
    </source>
</evidence>
<keyword evidence="2" id="KW-0378">Hydrolase</keyword>
<evidence type="ECO:0000313" key="4">
    <source>
        <dbReference type="Proteomes" id="UP000298246"/>
    </source>
</evidence>
<dbReference type="Pfam" id="PF13279">
    <property type="entry name" value="4HBT_2"/>
    <property type="match status" value="1"/>
</dbReference>